<gene>
    <name evidence="4" type="ORF">PAM7066_02200</name>
</gene>
<dbReference type="InterPro" id="IPR016181">
    <property type="entry name" value="Acyl_CoA_acyltransferase"/>
</dbReference>
<dbReference type="Gene3D" id="3.40.630.30">
    <property type="match status" value="1"/>
</dbReference>
<evidence type="ECO:0000259" key="3">
    <source>
        <dbReference type="PROSITE" id="PS51186"/>
    </source>
</evidence>
<evidence type="ECO:0000256" key="2">
    <source>
        <dbReference type="ARBA" id="ARBA00023315"/>
    </source>
</evidence>
<dbReference type="PANTHER" id="PTHR43626">
    <property type="entry name" value="ACYL-COA N-ACYLTRANSFERASE"/>
    <property type="match status" value="1"/>
</dbReference>
<evidence type="ECO:0000256" key="1">
    <source>
        <dbReference type="ARBA" id="ARBA00022679"/>
    </source>
</evidence>
<protein>
    <submittedName>
        <fullName evidence="4">Acetyltransferase (GNAT) family protein</fullName>
    </submittedName>
</protein>
<feature type="domain" description="N-acetyltransferase" evidence="3">
    <location>
        <begin position="1"/>
        <end position="133"/>
    </location>
</feature>
<dbReference type="OrthoDB" id="8453373at2"/>
<sequence>MSALTWKEGDTPIVGEFLELRQSCELDRLNAGAAAKGLAGSLHCVTAKSGVRLVAMGRIVGDGGMAAMLVDLMVEPNMRGQGIGREVMERLVAWCREELPRSCSISAIPVPGSYSLYKGAGFEIRGGMAFSLP</sequence>
<dbReference type="Proteomes" id="UP000193870">
    <property type="component" value="Unassembled WGS sequence"/>
</dbReference>
<reference evidence="4 5" key="1">
    <citation type="submission" date="2017-03" db="EMBL/GenBank/DDBJ databases">
        <authorList>
            <person name="Afonso C.L."/>
            <person name="Miller P.J."/>
            <person name="Scott M.A."/>
            <person name="Spackman E."/>
            <person name="Goraichik I."/>
            <person name="Dimitrov K.M."/>
            <person name="Suarez D.L."/>
            <person name="Swayne D.E."/>
        </authorList>
    </citation>
    <scope>NUCLEOTIDE SEQUENCE [LARGE SCALE GENOMIC DNA]</scope>
    <source>
        <strain evidence="4 5">CECT 7066</strain>
    </source>
</reference>
<evidence type="ECO:0000313" key="5">
    <source>
        <dbReference type="Proteomes" id="UP000193870"/>
    </source>
</evidence>
<dbReference type="PROSITE" id="PS51186">
    <property type="entry name" value="GNAT"/>
    <property type="match status" value="1"/>
</dbReference>
<keyword evidence="5" id="KW-1185">Reference proteome</keyword>
<organism evidence="4 5">
    <name type="scientific">Palleronia marisminoris</name>
    <dbReference type="NCBI Taxonomy" id="315423"/>
    <lineage>
        <taxon>Bacteria</taxon>
        <taxon>Pseudomonadati</taxon>
        <taxon>Pseudomonadota</taxon>
        <taxon>Alphaproteobacteria</taxon>
        <taxon>Rhodobacterales</taxon>
        <taxon>Roseobacteraceae</taxon>
        <taxon>Palleronia</taxon>
    </lineage>
</organism>
<evidence type="ECO:0000313" key="4">
    <source>
        <dbReference type="EMBL" id="SLN48562.1"/>
    </source>
</evidence>
<name>A0A1Y5SZD9_9RHOB</name>
<dbReference type="Pfam" id="PF00583">
    <property type="entry name" value="Acetyltransf_1"/>
    <property type="match status" value="1"/>
</dbReference>
<proteinExistence type="predicted"/>
<dbReference type="InterPro" id="IPR000182">
    <property type="entry name" value="GNAT_dom"/>
</dbReference>
<dbReference type="EMBL" id="FWFV01000005">
    <property type="protein sequence ID" value="SLN48562.1"/>
    <property type="molecule type" value="Genomic_DNA"/>
</dbReference>
<dbReference type="AlphaFoldDB" id="A0A1Y5SZD9"/>
<keyword evidence="1 4" id="KW-0808">Transferase</keyword>
<accession>A0A1Y5SZD9</accession>
<dbReference type="RefSeq" id="WP_085854172.1">
    <property type="nucleotide sequence ID" value="NZ_FOPF01000005.1"/>
</dbReference>
<dbReference type="SUPFAM" id="SSF55729">
    <property type="entry name" value="Acyl-CoA N-acyltransferases (Nat)"/>
    <property type="match status" value="1"/>
</dbReference>
<dbReference type="STRING" id="315423.SAMN04488020_105256"/>
<dbReference type="GO" id="GO:0008080">
    <property type="term" value="F:N-acetyltransferase activity"/>
    <property type="evidence" value="ECO:0007669"/>
    <property type="project" value="InterPro"/>
</dbReference>
<dbReference type="GO" id="GO:0005737">
    <property type="term" value="C:cytoplasm"/>
    <property type="evidence" value="ECO:0007669"/>
    <property type="project" value="TreeGrafter"/>
</dbReference>
<dbReference type="CDD" id="cd04301">
    <property type="entry name" value="NAT_SF"/>
    <property type="match status" value="1"/>
</dbReference>
<keyword evidence="2" id="KW-0012">Acyltransferase</keyword>
<dbReference type="InterPro" id="IPR045039">
    <property type="entry name" value="NSI-like"/>
</dbReference>
<dbReference type="PANTHER" id="PTHR43626:SF1">
    <property type="entry name" value="GCN5-RELATED N-ACETYLTRANSFERASE 1, CHLOROPLASTIC"/>
    <property type="match status" value="1"/>
</dbReference>